<gene>
    <name evidence="5" type="ORF">NEMVEDRAFT_v1g221451</name>
</gene>
<dbReference type="EMBL" id="DS470277">
    <property type="protein sequence ID" value="EDO29798.1"/>
    <property type="molecule type" value="Genomic_DNA"/>
</dbReference>
<evidence type="ECO:0000256" key="3">
    <source>
        <dbReference type="ARBA" id="ARBA00023157"/>
    </source>
</evidence>
<dbReference type="GO" id="GO:0005319">
    <property type="term" value="F:lipid transporter activity"/>
    <property type="evidence" value="ECO:0007669"/>
    <property type="project" value="InterPro"/>
</dbReference>
<dbReference type="AlphaFoldDB" id="A7T2L9"/>
<dbReference type="Proteomes" id="UP000001593">
    <property type="component" value="Unassembled WGS sequence"/>
</dbReference>
<reference evidence="5" key="1">
    <citation type="journal article" date="2007" name="Science">
        <title>Sea anemone genome reveals ancestral eumetazoan gene repertoire and genomic organization.</title>
        <authorList>
            <person name="Putnam N.H."/>
            <person name="Srivastava M."/>
            <person name="Hellsten U."/>
            <person name="Dirks B."/>
            <person name="Chapman J."/>
            <person name="Salamov A."/>
            <person name="Terry A."/>
            <person name="Shapiro H."/>
            <person name="Lindquist E."/>
            <person name="Kapitonov V.V."/>
            <person name="Jurka J."/>
            <person name="Genikhovich G."/>
            <person name="Grigoriev I.V."/>
            <person name="Lucas S.M."/>
            <person name="Steele R.E."/>
            <person name="Finnerty J.R."/>
            <person name="Technau U."/>
            <person name="Martindale M.Q."/>
            <person name="Rokhsar D.S."/>
        </authorList>
    </citation>
    <scope>NUCLEOTIDE SEQUENCE [LARGE SCALE GENOMIC DNA]</scope>
    <source>
        <strain evidence="5">CH2 x CH6</strain>
    </source>
</reference>
<keyword evidence="6" id="KW-1185">Reference proteome</keyword>
<organism evidence="5 6">
    <name type="scientific">Nematostella vectensis</name>
    <name type="common">Starlet sea anemone</name>
    <dbReference type="NCBI Taxonomy" id="45351"/>
    <lineage>
        <taxon>Eukaryota</taxon>
        <taxon>Metazoa</taxon>
        <taxon>Cnidaria</taxon>
        <taxon>Anthozoa</taxon>
        <taxon>Hexacorallia</taxon>
        <taxon>Actiniaria</taxon>
        <taxon>Edwardsiidae</taxon>
        <taxon>Nematostella</taxon>
    </lineage>
</organism>
<dbReference type="Gene3D" id="2.30.230.10">
    <property type="entry name" value="Lipovitellin, beta-sheet shell regions, chain A"/>
    <property type="match status" value="1"/>
</dbReference>
<dbReference type="SUPFAM" id="SSF56968">
    <property type="entry name" value="Lipovitellin-phosvitin complex, beta-sheet shell regions"/>
    <property type="match status" value="1"/>
</dbReference>
<evidence type="ECO:0000313" key="5">
    <source>
        <dbReference type="EMBL" id="EDO29798.1"/>
    </source>
</evidence>
<protein>
    <recommendedName>
        <fullName evidence="4">Vitellogenin domain-containing protein</fullName>
    </recommendedName>
</protein>
<dbReference type="SUPFAM" id="SSF57424">
    <property type="entry name" value="LDL receptor-like module"/>
    <property type="match status" value="1"/>
</dbReference>
<keyword evidence="3" id="KW-1015">Disulfide bond</keyword>
<dbReference type="Pfam" id="PF01347">
    <property type="entry name" value="Vitellogenin_N"/>
    <property type="match status" value="1"/>
</dbReference>
<dbReference type="InParanoid" id="A7T2L9"/>
<dbReference type="InterPro" id="IPR015816">
    <property type="entry name" value="Vitellinogen_b-sht_N"/>
</dbReference>
<evidence type="ECO:0000259" key="4">
    <source>
        <dbReference type="Pfam" id="PF01347"/>
    </source>
</evidence>
<dbReference type="PANTHER" id="PTHR23345:SF15">
    <property type="entry name" value="VITELLOGENIN 1-RELATED"/>
    <property type="match status" value="1"/>
</dbReference>
<accession>A7T2L9</accession>
<keyword evidence="2" id="KW-0758">Storage protein</keyword>
<evidence type="ECO:0000313" key="6">
    <source>
        <dbReference type="Proteomes" id="UP000001593"/>
    </source>
</evidence>
<dbReference type="PANTHER" id="PTHR23345">
    <property type="entry name" value="VITELLOGENIN-RELATED"/>
    <property type="match status" value="1"/>
</dbReference>
<dbReference type="InterPro" id="IPR015819">
    <property type="entry name" value="Lipid_transp_b-sht_shell"/>
</dbReference>
<name>A7T2L9_NEMVE</name>
<feature type="domain" description="Vitellogenin" evidence="4">
    <location>
        <begin position="104"/>
        <end position="301"/>
    </location>
</feature>
<keyword evidence="1" id="KW-0732">Signal</keyword>
<dbReference type="HOGENOM" id="CLU_763561_0_0_1"/>
<evidence type="ECO:0000256" key="1">
    <source>
        <dbReference type="ARBA" id="ARBA00022729"/>
    </source>
</evidence>
<sequence length="363" mass="40952">MTHRHACSTARTCPRGYVVCDGYLECDDSIDELPCGLTESIGYEYYYTSTVQVPGSQDKSLTISANVRFEVQKKNRINMVVFDAPKNVGADEDWKKTFVLMRGDDGRYDHIISNPTTSPVVLNIKKAMASVFQVTEPKGRNEYSVVETDVSGTCAQDYRVETSAEPFHHYLANRMETGIPKTITKTNDYSECSERPAQTRNYLETEDCSPERGSRIPMSKTITSCQVYLDAKGSLTIAQCITNETHAIPQAPDQGGNLNAIHVSKRLSFRKLVLLSTRIREGYLPSLENMEKSSLLFKFGEKRYEGNMEKRSLDYLFELSILSRYAKPKTQAFVTGPSKVTIGLEVTFGKRLQGYIREFVLRV</sequence>
<dbReference type="PhylomeDB" id="A7T2L9"/>
<dbReference type="InterPro" id="IPR001747">
    <property type="entry name" value="Vitellogenin_N"/>
</dbReference>
<dbReference type="STRING" id="45351.A7T2L9"/>
<proteinExistence type="predicted"/>
<evidence type="ECO:0000256" key="2">
    <source>
        <dbReference type="ARBA" id="ARBA00022761"/>
    </source>
</evidence>
<dbReference type="InterPro" id="IPR036055">
    <property type="entry name" value="LDL_receptor-like_sf"/>
</dbReference>
<dbReference type="InterPro" id="IPR050733">
    <property type="entry name" value="Vitellogenin/Apolipophorin"/>
</dbReference>